<evidence type="ECO:0000313" key="3">
    <source>
        <dbReference type="EMBL" id="SDC87866.1"/>
    </source>
</evidence>
<evidence type="ECO:0000259" key="2">
    <source>
        <dbReference type="Pfam" id="PF00296"/>
    </source>
</evidence>
<dbReference type="EMBL" id="FMZZ01000005">
    <property type="protein sequence ID" value="SDC87866.1"/>
    <property type="molecule type" value="Genomic_DNA"/>
</dbReference>
<dbReference type="PANTHER" id="PTHR43244:SF1">
    <property type="entry name" value="5,10-METHYLENETETRAHYDROMETHANOPTERIN REDUCTASE"/>
    <property type="match status" value="1"/>
</dbReference>
<dbReference type="PANTHER" id="PTHR43244">
    <property type="match status" value="1"/>
</dbReference>
<dbReference type="Gene3D" id="3.20.20.30">
    <property type="entry name" value="Luciferase-like domain"/>
    <property type="match status" value="2"/>
</dbReference>
<organism evidence="3 4">
    <name type="scientific">Actinokineospora iranica</name>
    <dbReference type="NCBI Taxonomy" id="1271860"/>
    <lineage>
        <taxon>Bacteria</taxon>
        <taxon>Bacillati</taxon>
        <taxon>Actinomycetota</taxon>
        <taxon>Actinomycetes</taxon>
        <taxon>Pseudonocardiales</taxon>
        <taxon>Pseudonocardiaceae</taxon>
        <taxon>Actinokineospora</taxon>
    </lineage>
</organism>
<dbReference type="OrthoDB" id="4760590at2"/>
<gene>
    <name evidence="3" type="ORF">SAMN05216174_105115</name>
</gene>
<reference evidence="4" key="1">
    <citation type="submission" date="2016-10" db="EMBL/GenBank/DDBJ databases">
        <authorList>
            <person name="Varghese N."/>
            <person name="Submissions S."/>
        </authorList>
    </citation>
    <scope>NUCLEOTIDE SEQUENCE [LARGE SCALE GENOMIC DNA]</scope>
    <source>
        <strain evidence="4">IBRC-M 10403</strain>
    </source>
</reference>
<evidence type="ECO:0000256" key="1">
    <source>
        <dbReference type="ARBA" id="ARBA00023002"/>
    </source>
</evidence>
<dbReference type="InterPro" id="IPR036661">
    <property type="entry name" value="Luciferase-like_sf"/>
</dbReference>
<protein>
    <submittedName>
        <fullName evidence="3">Probable F420-dependent oxidoreductase, MSMEG_4141 family</fullName>
    </submittedName>
</protein>
<dbReference type="AlphaFoldDB" id="A0A1G6Q835"/>
<dbReference type="InterPro" id="IPR011251">
    <property type="entry name" value="Luciferase-like_dom"/>
</dbReference>
<dbReference type="InterPro" id="IPR050564">
    <property type="entry name" value="F420-G6PD/mer"/>
</dbReference>
<dbReference type="SUPFAM" id="SSF51679">
    <property type="entry name" value="Bacterial luciferase-like"/>
    <property type="match status" value="1"/>
</dbReference>
<dbReference type="GO" id="GO:0016705">
    <property type="term" value="F:oxidoreductase activity, acting on paired donors, with incorporation or reduction of molecular oxygen"/>
    <property type="evidence" value="ECO:0007669"/>
    <property type="project" value="InterPro"/>
</dbReference>
<dbReference type="Pfam" id="PF00296">
    <property type="entry name" value="Bac_luciferase"/>
    <property type="match status" value="1"/>
</dbReference>
<keyword evidence="1" id="KW-0560">Oxidoreductase</keyword>
<dbReference type="Proteomes" id="UP000199501">
    <property type="component" value="Unassembled WGS sequence"/>
</dbReference>
<dbReference type="NCBIfam" id="TIGR03620">
    <property type="entry name" value="F420_MSMEG_4141"/>
    <property type="match status" value="1"/>
</dbReference>
<name>A0A1G6Q835_9PSEU</name>
<proteinExistence type="predicted"/>
<dbReference type="STRING" id="1271860.SAMN05216174_105115"/>
<accession>A0A1G6Q835</accession>
<dbReference type="RefSeq" id="WP_091450175.1">
    <property type="nucleotide sequence ID" value="NZ_FMZZ01000005.1"/>
</dbReference>
<evidence type="ECO:0000313" key="4">
    <source>
        <dbReference type="Proteomes" id="UP000199501"/>
    </source>
</evidence>
<sequence>MAVELGRIGIWSLAYLWPDQKEAAAELEELGFGALWLGALPDADLGLVERLLDATKTMAIGPSIVNVWTAAPAAVATEYDRISTRHPDRFILGVGSSHKPIVETATAETYERPLSKLADYLDQLAVPARDVAVAALGPKAIRLAGERSRGALPYLVTPEHTARAREILGDGPLLAPEQHVLLETDPRRARETARQALDMYLKLPNYVRNWRRLGFSEDDVKGSDHLIDALVAWGDEDAVLARVDEHFAAGADHVALQVVTPDGGLDREAYRRLAAAIG</sequence>
<keyword evidence="4" id="KW-1185">Reference proteome</keyword>
<feature type="domain" description="Luciferase-like" evidence="2">
    <location>
        <begin position="17"/>
        <end position="122"/>
    </location>
</feature>
<dbReference type="InterPro" id="IPR019922">
    <property type="entry name" value="Lucif-like_OxRdatse_MSMEG_4141"/>
</dbReference>